<dbReference type="EC" id="2.7.11.-" evidence="7"/>
<dbReference type="PROSITE" id="PS00108">
    <property type="entry name" value="PROTEIN_KINASE_ST"/>
    <property type="match status" value="1"/>
</dbReference>
<organism evidence="7 8">
    <name type="scientific">Brevundimonas staleyi</name>
    <dbReference type="NCBI Taxonomy" id="74326"/>
    <lineage>
        <taxon>Bacteria</taxon>
        <taxon>Pseudomonadati</taxon>
        <taxon>Pseudomonadota</taxon>
        <taxon>Alphaproteobacteria</taxon>
        <taxon>Caulobacterales</taxon>
        <taxon>Caulobacteraceae</taxon>
        <taxon>Brevundimonas</taxon>
    </lineage>
</organism>
<dbReference type="SMART" id="SM00332">
    <property type="entry name" value="PP2Cc"/>
    <property type="match status" value="1"/>
</dbReference>
<dbReference type="Pfam" id="PF13672">
    <property type="entry name" value="PP2C_2"/>
    <property type="match status" value="1"/>
</dbReference>
<keyword evidence="4" id="KW-0067">ATP-binding</keyword>
<evidence type="ECO:0000256" key="3">
    <source>
        <dbReference type="ARBA" id="ARBA00022777"/>
    </source>
</evidence>
<keyword evidence="1 7" id="KW-0808">Transferase</keyword>
<dbReference type="InterPro" id="IPR001932">
    <property type="entry name" value="PPM-type_phosphatase-like_dom"/>
</dbReference>
<dbReference type="GO" id="GO:0004722">
    <property type="term" value="F:protein serine/threonine phosphatase activity"/>
    <property type="evidence" value="ECO:0007669"/>
    <property type="project" value="UniProtKB-EC"/>
</dbReference>
<protein>
    <submittedName>
        <fullName evidence="7">Bifunctional protein-serine/threonine kinase/phosphatase</fullName>
        <ecNumber evidence="7">2.7.11.-</ecNumber>
        <ecNumber evidence="7">3.1.3.-</ecNumber>
        <ecNumber evidence="7">3.1.3.16</ecNumber>
    </submittedName>
</protein>
<keyword evidence="8" id="KW-1185">Reference proteome</keyword>
<evidence type="ECO:0000313" key="7">
    <source>
        <dbReference type="EMBL" id="MFC5343541.1"/>
    </source>
</evidence>
<dbReference type="EC" id="3.1.3.-" evidence="7"/>
<dbReference type="PROSITE" id="PS51746">
    <property type="entry name" value="PPM_2"/>
    <property type="match status" value="1"/>
</dbReference>
<dbReference type="Gene3D" id="3.60.40.10">
    <property type="entry name" value="PPM-type phosphatase domain"/>
    <property type="match status" value="1"/>
</dbReference>
<comment type="caution">
    <text evidence="7">The sequence shown here is derived from an EMBL/GenBank/DDBJ whole genome shotgun (WGS) entry which is preliminary data.</text>
</comment>
<evidence type="ECO:0000256" key="2">
    <source>
        <dbReference type="ARBA" id="ARBA00022741"/>
    </source>
</evidence>
<dbReference type="InterPro" id="IPR008271">
    <property type="entry name" value="Ser/Thr_kinase_AS"/>
</dbReference>
<dbReference type="InterPro" id="IPR000719">
    <property type="entry name" value="Prot_kinase_dom"/>
</dbReference>
<dbReference type="EC" id="3.1.3.16" evidence="7"/>
<dbReference type="Pfam" id="PF00069">
    <property type="entry name" value="Pkinase"/>
    <property type="match status" value="1"/>
</dbReference>
<dbReference type="EMBL" id="JBHSLF010000014">
    <property type="protein sequence ID" value="MFC5343541.1"/>
    <property type="molecule type" value="Genomic_DNA"/>
</dbReference>
<dbReference type="Proteomes" id="UP001596152">
    <property type="component" value="Unassembled WGS sequence"/>
</dbReference>
<proteinExistence type="predicted"/>
<dbReference type="Gene3D" id="1.10.510.10">
    <property type="entry name" value="Transferase(Phosphotransferase) domain 1"/>
    <property type="match status" value="1"/>
</dbReference>
<evidence type="ECO:0000256" key="1">
    <source>
        <dbReference type="ARBA" id="ARBA00022679"/>
    </source>
</evidence>
<dbReference type="PROSITE" id="PS50011">
    <property type="entry name" value="PROTEIN_KINASE_DOM"/>
    <property type="match status" value="1"/>
</dbReference>
<dbReference type="InterPro" id="IPR011009">
    <property type="entry name" value="Kinase-like_dom_sf"/>
</dbReference>
<evidence type="ECO:0000259" key="5">
    <source>
        <dbReference type="PROSITE" id="PS50011"/>
    </source>
</evidence>
<dbReference type="GO" id="GO:0016301">
    <property type="term" value="F:kinase activity"/>
    <property type="evidence" value="ECO:0007669"/>
    <property type="project" value="UniProtKB-KW"/>
</dbReference>
<dbReference type="SMART" id="SM00220">
    <property type="entry name" value="S_TKc"/>
    <property type="match status" value="1"/>
</dbReference>
<feature type="domain" description="Protein kinase" evidence="5">
    <location>
        <begin position="295"/>
        <end position="548"/>
    </location>
</feature>
<evidence type="ECO:0000259" key="6">
    <source>
        <dbReference type="PROSITE" id="PS51746"/>
    </source>
</evidence>
<dbReference type="RefSeq" id="WP_374039328.1">
    <property type="nucleotide sequence ID" value="NZ_CP169082.1"/>
</dbReference>
<accession>A0ABW0FPT2</accession>
<dbReference type="SMART" id="SM00331">
    <property type="entry name" value="PP2C_SIG"/>
    <property type="match status" value="1"/>
</dbReference>
<sequence>MFVFAFLGADGPILGSSPRLTVGEAWMDADGRLEIAAGFATALGPRRDNQDFGAVHLGTPSEQALHGMLAMVADGVSGSKGGRIASELAGRTFIDGYLDQSPLKGVAAAGVAALTGYNRWLHAKGRSDPEMAGAATTFTALVMRGREATTLHVGDSRAWHFRDGVLTRLTEDHVLTQPGLSHVLYRAIGIEPDLRLDVRAVTLKAHDRLLLTTDGVHGAVSEEDLTRLLARRASPEADAQSIVDRAGEEETRDNATAIVIDVIRIGAVDQDAIGAEAAGLAILPPPKVGDNVDRFQLERLLSDGKYTRVFVAKDQEGGGPVVLKFPKPALLSESGARGAFLRESFIGRRIDSPYVGKTLGLDMGRQSRLYIAQPLYVGRTLHARIAEEPFDITEGVRIAIRLSKAVAALHRQGIAHRDIKPDNVILEADGGLKLIDLGVARLPKIEEFAEAEAPGTIGYKAPEMFADNKGDALTDQYALGVTLYRIFTGDYPSGQEEDFNRMRFEKPTRPSKHRPDMPAWLEAAILRAIAFEPTDRFDEVEELIHVLESGSAVAAPPKRELSLMEREPVRFWQGVSALLLVLLLASLMVG</sequence>
<dbReference type="SUPFAM" id="SSF81606">
    <property type="entry name" value="PP2C-like"/>
    <property type="match status" value="1"/>
</dbReference>
<keyword evidence="3 7" id="KW-0418">Kinase</keyword>
<dbReference type="CDD" id="cd00143">
    <property type="entry name" value="PP2Cc"/>
    <property type="match status" value="1"/>
</dbReference>
<dbReference type="SUPFAM" id="SSF56112">
    <property type="entry name" value="Protein kinase-like (PK-like)"/>
    <property type="match status" value="1"/>
</dbReference>
<dbReference type="PANTHER" id="PTHR43289">
    <property type="entry name" value="MITOGEN-ACTIVATED PROTEIN KINASE KINASE KINASE 20-RELATED"/>
    <property type="match status" value="1"/>
</dbReference>
<evidence type="ECO:0000256" key="4">
    <source>
        <dbReference type="ARBA" id="ARBA00022840"/>
    </source>
</evidence>
<dbReference type="Gene3D" id="3.30.200.20">
    <property type="entry name" value="Phosphorylase Kinase, domain 1"/>
    <property type="match status" value="1"/>
</dbReference>
<dbReference type="CDD" id="cd14014">
    <property type="entry name" value="STKc_PknB_like"/>
    <property type="match status" value="1"/>
</dbReference>
<keyword evidence="7" id="KW-0378">Hydrolase</keyword>
<gene>
    <name evidence="7" type="ORF">ACFPIE_06410</name>
</gene>
<keyword evidence="2" id="KW-0547">Nucleotide-binding</keyword>
<dbReference type="PANTHER" id="PTHR43289:SF6">
    <property type="entry name" value="SERINE_THREONINE-PROTEIN KINASE NEKL-3"/>
    <property type="match status" value="1"/>
</dbReference>
<feature type="domain" description="PPM-type phosphatase" evidence="6">
    <location>
        <begin position="36"/>
        <end position="262"/>
    </location>
</feature>
<name>A0ABW0FPT2_9CAUL</name>
<dbReference type="InterPro" id="IPR036457">
    <property type="entry name" value="PPM-type-like_dom_sf"/>
</dbReference>
<evidence type="ECO:0000313" key="8">
    <source>
        <dbReference type="Proteomes" id="UP001596152"/>
    </source>
</evidence>
<reference evidence="8" key="1">
    <citation type="journal article" date="2019" name="Int. J. Syst. Evol. Microbiol.">
        <title>The Global Catalogue of Microorganisms (GCM) 10K type strain sequencing project: providing services to taxonomists for standard genome sequencing and annotation.</title>
        <authorList>
            <consortium name="The Broad Institute Genomics Platform"/>
            <consortium name="The Broad Institute Genome Sequencing Center for Infectious Disease"/>
            <person name="Wu L."/>
            <person name="Ma J."/>
        </authorList>
    </citation>
    <scope>NUCLEOTIDE SEQUENCE [LARGE SCALE GENOMIC DNA]</scope>
    <source>
        <strain evidence="8">JCM 12125</strain>
    </source>
</reference>